<keyword evidence="8" id="KW-0206">Cytoskeleton</keyword>
<comment type="similarity">
    <text evidence="3">Belongs to the DRC10 family.</text>
</comment>
<dbReference type="PROSITE" id="PS50096">
    <property type="entry name" value="IQ"/>
    <property type="match status" value="1"/>
</dbReference>
<evidence type="ECO:0000256" key="11">
    <source>
        <dbReference type="ARBA" id="ARBA00046836"/>
    </source>
</evidence>
<dbReference type="SMART" id="SM00015">
    <property type="entry name" value="IQ"/>
    <property type="match status" value="1"/>
</dbReference>
<keyword evidence="6" id="KW-0282">Flagellum</keyword>
<evidence type="ECO:0000313" key="15">
    <source>
        <dbReference type="Proteomes" id="UP001283361"/>
    </source>
</evidence>
<dbReference type="InterPro" id="IPR042815">
    <property type="entry name" value="DRC10"/>
</dbReference>
<evidence type="ECO:0000256" key="2">
    <source>
        <dbReference type="ARBA" id="ARBA00004611"/>
    </source>
</evidence>
<feature type="coiled-coil region" evidence="12">
    <location>
        <begin position="422"/>
        <end position="456"/>
    </location>
</feature>
<evidence type="ECO:0000256" key="6">
    <source>
        <dbReference type="ARBA" id="ARBA00022846"/>
    </source>
</evidence>
<keyword evidence="7" id="KW-0969">Cilium</keyword>
<accession>A0AAE1DWI8</accession>
<evidence type="ECO:0000256" key="13">
    <source>
        <dbReference type="SAM" id="MobiDB-lite"/>
    </source>
</evidence>
<dbReference type="Proteomes" id="UP001283361">
    <property type="component" value="Unassembled WGS sequence"/>
</dbReference>
<dbReference type="EMBL" id="JAWDGP010002132">
    <property type="protein sequence ID" value="KAK3785342.1"/>
    <property type="molecule type" value="Genomic_DNA"/>
</dbReference>
<evidence type="ECO:0000256" key="10">
    <source>
        <dbReference type="ARBA" id="ARBA00032180"/>
    </source>
</evidence>
<keyword evidence="12" id="KW-0175">Coiled coil</keyword>
<comment type="function">
    <text evidence="1">Component of the nexin-dynein regulatory complex (N-DRC), a key regulator of ciliary/flagellar motility which maintains the alignment and integrity of the distal axoneme and regulates microtubule sliding in motile axonemes.</text>
</comment>
<keyword evidence="5" id="KW-0963">Cytoplasm</keyword>
<evidence type="ECO:0000256" key="12">
    <source>
        <dbReference type="SAM" id="Coils"/>
    </source>
</evidence>
<evidence type="ECO:0000256" key="9">
    <source>
        <dbReference type="ARBA" id="ARBA00023273"/>
    </source>
</evidence>
<feature type="coiled-coil region" evidence="12">
    <location>
        <begin position="354"/>
        <end position="395"/>
    </location>
</feature>
<comment type="subunit">
    <text evidence="11">Component of the nexin-dynein regulatory complex (N-DRC). Interacts with CFAP52.</text>
</comment>
<feature type="compositionally biased region" description="Acidic residues" evidence="13">
    <location>
        <begin position="166"/>
        <end position="199"/>
    </location>
</feature>
<gene>
    <name evidence="14" type="ORF">RRG08_045568</name>
</gene>
<evidence type="ECO:0000256" key="4">
    <source>
        <dbReference type="ARBA" id="ARBA00021752"/>
    </source>
</evidence>
<dbReference type="PANTHER" id="PTHR31598">
    <property type="entry name" value="IQ DOMAIN-CONTAINING PROTEIN D"/>
    <property type="match status" value="1"/>
</dbReference>
<feature type="compositionally biased region" description="Polar residues" evidence="13">
    <location>
        <begin position="227"/>
        <end position="236"/>
    </location>
</feature>
<keyword evidence="9" id="KW-0966">Cell projection</keyword>
<evidence type="ECO:0000256" key="1">
    <source>
        <dbReference type="ARBA" id="ARBA00003029"/>
    </source>
</evidence>
<protein>
    <recommendedName>
        <fullName evidence="4">Dynein regulatory complex protein 10</fullName>
    </recommendedName>
    <alternativeName>
        <fullName evidence="10">IQ domain-containing protein D</fullName>
    </alternativeName>
</protein>
<evidence type="ECO:0000256" key="5">
    <source>
        <dbReference type="ARBA" id="ARBA00022490"/>
    </source>
</evidence>
<reference evidence="14" key="1">
    <citation type="journal article" date="2023" name="G3 (Bethesda)">
        <title>A reference genome for the long-term kleptoplast-retaining sea slug Elysia crispata morphotype clarki.</title>
        <authorList>
            <person name="Eastman K.E."/>
            <person name="Pendleton A.L."/>
            <person name="Shaikh M.A."/>
            <person name="Suttiyut T."/>
            <person name="Ogas R."/>
            <person name="Tomko P."/>
            <person name="Gavelis G."/>
            <person name="Widhalm J.R."/>
            <person name="Wisecaver J.H."/>
        </authorList>
    </citation>
    <scope>NUCLEOTIDE SEQUENCE</scope>
    <source>
        <strain evidence="14">ECLA1</strain>
    </source>
</reference>
<evidence type="ECO:0000256" key="7">
    <source>
        <dbReference type="ARBA" id="ARBA00023069"/>
    </source>
</evidence>
<dbReference type="Pfam" id="PF00612">
    <property type="entry name" value="IQ"/>
    <property type="match status" value="1"/>
</dbReference>
<feature type="region of interest" description="Disordered" evidence="13">
    <location>
        <begin position="166"/>
        <end position="242"/>
    </location>
</feature>
<comment type="caution">
    <text evidence="14">The sequence shown here is derived from an EMBL/GenBank/DDBJ whole genome shotgun (WGS) entry which is preliminary data.</text>
</comment>
<dbReference type="InterPro" id="IPR000048">
    <property type="entry name" value="IQ_motif_EF-hand-BS"/>
</dbReference>
<comment type="subcellular location">
    <subcellularLocation>
        <location evidence="2">Cytoplasm</location>
        <location evidence="2">Cytoskeleton</location>
        <location evidence="2">Flagellum axoneme</location>
    </subcellularLocation>
</comment>
<dbReference type="CDD" id="cd23767">
    <property type="entry name" value="IQCD"/>
    <property type="match status" value="1"/>
</dbReference>
<keyword evidence="15" id="KW-1185">Reference proteome</keyword>
<dbReference type="AlphaFoldDB" id="A0AAE1DWI8"/>
<organism evidence="14 15">
    <name type="scientific">Elysia crispata</name>
    <name type="common">lettuce slug</name>
    <dbReference type="NCBI Taxonomy" id="231223"/>
    <lineage>
        <taxon>Eukaryota</taxon>
        <taxon>Metazoa</taxon>
        <taxon>Spiralia</taxon>
        <taxon>Lophotrochozoa</taxon>
        <taxon>Mollusca</taxon>
        <taxon>Gastropoda</taxon>
        <taxon>Heterobranchia</taxon>
        <taxon>Euthyneura</taxon>
        <taxon>Panpulmonata</taxon>
        <taxon>Sacoglossa</taxon>
        <taxon>Placobranchoidea</taxon>
        <taxon>Plakobranchidae</taxon>
        <taxon>Elysia</taxon>
    </lineage>
</organism>
<feature type="coiled-coil region" evidence="12">
    <location>
        <begin position="486"/>
        <end position="534"/>
    </location>
</feature>
<evidence type="ECO:0000256" key="3">
    <source>
        <dbReference type="ARBA" id="ARBA00009071"/>
    </source>
</evidence>
<name>A0AAE1DWI8_9GAST</name>
<dbReference type="PANTHER" id="PTHR31598:SF1">
    <property type="entry name" value="DYNEIN REGULATORY COMPLEX PROTEIN 10"/>
    <property type="match status" value="1"/>
</dbReference>
<evidence type="ECO:0000256" key="8">
    <source>
        <dbReference type="ARBA" id="ARBA00023212"/>
    </source>
</evidence>
<feature type="compositionally biased region" description="Polar residues" evidence="13">
    <location>
        <begin position="210"/>
        <end position="219"/>
    </location>
</feature>
<proteinExistence type="inferred from homology"/>
<evidence type="ECO:0000313" key="14">
    <source>
        <dbReference type="EMBL" id="KAK3785342.1"/>
    </source>
</evidence>
<sequence>MATHTYTEAVTIEPTMHMKLSNSNAPHPPGGSKTNNTLRMRNLKLDPSKALEPARKKLATIEAQRIMAVFEESIKRAEIVTALPYIMENIYRFRVSLGSELVDLLNQHGRIQQSYKEARAQLDHFLEKRAFLAKRIEMKNAAAAAAAAAAAREKEISEMENIFDDYEDEDEEEEEENEEEEGKEEGDGDEEKAEEAEGEINEKEDAQTVADDNNTSALATDTGFLPKTSTSGTQLSSDKEDVTANVGEMVVSRQGSGISRTSSQMSAYEPRIEEAMRNLGLVAQQVSHSCKNILRLFSINPTAMKVVTSEAKIRDEGGQDLVSNMAELRDILMHKLLTTPEEETERMAYLDEISKRERQNAAIIEKQEKELKEAIDDKEEEIRKKNDIIKRLQTDLHQIEKFSDENIRRTRAEAEKQEIADTKNSDQKTQKLQAEINQLQGQLNNAVTEHREIEADLRGKKYKIENEVDNWIQKYDQDLGERQDEYEEIDLVYSEEKKQLEELEERFATLEKEYTTIMEERRVARDKRERAQRELAILVKSATTIQAFWRSYKVRKALKAKSKKKGGKKKSA</sequence>